<dbReference type="InterPro" id="IPR050075">
    <property type="entry name" value="LeuD"/>
</dbReference>
<dbReference type="GO" id="GO:0009316">
    <property type="term" value="C:3-isopropylmalate dehydratase complex"/>
    <property type="evidence" value="ECO:0007669"/>
    <property type="project" value="InterPro"/>
</dbReference>
<evidence type="ECO:0000256" key="4">
    <source>
        <dbReference type="ARBA" id="ARBA00009845"/>
    </source>
</evidence>
<proteinExistence type="inferred from homology"/>
<dbReference type="RefSeq" id="WP_119592729.1">
    <property type="nucleotide sequence ID" value="NZ_QXFM01000085.1"/>
</dbReference>
<dbReference type="GO" id="GO:0009098">
    <property type="term" value="P:L-leucine biosynthetic process"/>
    <property type="evidence" value="ECO:0007669"/>
    <property type="project" value="UniProtKB-UniRule"/>
</dbReference>
<comment type="pathway">
    <text evidence="3 10">Amino-acid biosynthesis; L-leucine biosynthesis; L-leucine from 3-methyl-2-oxobutanoate: step 2/4.</text>
</comment>
<reference evidence="12 13" key="1">
    <citation type="submission" date="2018-08" db="EMBL/GenBank/DDBJ databases">
        <title>Erythrobacter zhengii sp.nov., a bacterium isolated from deep-sea sediment.</title>
        <authorList>
            <person name="Fang C."/>
            <person name="Wu Y.-H."/>
            <person name="Sun C."/>
            <person name="Wang H."/>
            <person name="Cheng H."/>
            <person name="Meng F.-X."/>
            <person name="Wang C.-S."/>
            <person name="Xu X.-W."/>
        </authorList>
    </citation>
    <scope>NUCLEOTIDE SEQUENCE [LARGE SCALE GENOMIC DNA]</scope>
    <source>
        <strain evidence="12 13">CCTCC AB 2015396</strain>
    </source>
</reference>
<dbReference type="Proteomes" id="UP000265366">
    <property type="component" value="Unassembled WGS sequence"/>
</dbReference>
<sequence length="200" mass="21778">MEQVNEVEGRAYPFGMKNVDTDIIIPAHFLKTITRDGLGEGAFEALRKDGDSVFDDPEFAGAPIIIAGDNFGCGSSREHAAWALLDMGVKAVIAPSFSDIFSGNAFKNGILTVALPQEAVDRLMEVAQSDPITINLENQSVSTPFQDRWTFEIDPFRKNCLLEGLDEVGLTLQSDAVISAYEGRLRREQPWVANGTKAAA</sequence>
<evidence type="ECO:0000256" key="1">
    <source>
        <dbReference type="ARBA" id="ARBA00000491"/>
    </source>
</evidence>
<dbReference type="NCBIfam" id="TIGR00171">
    <property type="entry name" value="leuD"/>
    <property type="match status" value="1"/>
</dbReference>
<dbReference type="InterPro" id="IPR004431">
    <property type="entry name" value="3-IsopropMal_deHydase_ssu"/>
</dbReference>
<keyword evidence="9 10" id="KW-0100">Branched-chain amino acid biosynthesis</keyword>
<dbReference type="InterPro" id="IPR000573">
    <property type="entry name" value="AconitaseA/IPMdHydase_ssu_swvl"/>
</dbReference>
<dbReference type="UniPathway" id="UPA00048">
    <property type="reaction ID" value="UER00071"/>
</dbReference>
<name>A0A3A1P448_9SPHN</name>
<evidence type="ECO:0000259" key="11">
    <source>
        <dbReference type="Pfam" id="PF00694"/>
    </source>
</evidence>
<keyword evidence="8 10" id="KW-0456">Lyase</keyword>
<keyword evidence="7 10" id="KW-0028">Amino-acid biosynthesis</keyword>
<evidence type="ECO:0000256" key="2">
    <source>
        <dbReference type="ARBA" id="ARBA00002695"/>
    </source>
</evidence>
<dbReference type="CDD" id="cd01577">
    <property type="entry name" value="IPMI_Swivel"/>
    <property type="match status" value="1"/>
</dbReference>
<evidence type="ECO:0000256" key="8">
    <source>
        <dbReference type="ARBA" id="ARBA00023239"/>
    </source>
</evidence>
<dbReference type="Pfam" id="PF00694">
    <property type="entry name" value="Aconitase_C"/>
    <property type="match status" value="1"/>
</dbReference>
<dbReference type="SUPFAM" id="SSF52016">
    <property type="entry name" value="LeuD/IlvD-like"/>
    <property type="match status" value="1"/>
</dbReference>
<dbReference type="AlphaFoldDB" id="A0A3A1P448"/>
<dbReference type="InterPro" id="IPR033940">
    <property type="entry name" value="IPMI_Swivel"/>
</dbReference>
<evidence type="ECO:0000256" key="10">
    <source>
        <dbReference type="HAMAP-Rule" id="MF_01031"/>
    </source>
</evidence>
<accession>A0A3A1P448</accession>
<evidence type="ECO:0000313" key="12">
    <source>
        <dbReference type="EMBL" id="RIV86413.1"/>
    </source>
</evidence>
<dbReference type="EC" id="4.2.1.33" evidence="10"/>
<comment type="catalytic activity">
    <reaction evidence="1 10">
        <text>(2R,3S)-3-isopropylmalate = (2S)-2-isopropylmalate</text>
        <dbReference type="Rhea" id="RHEA:32287"/>
        <dbReference type="ChEBI" id="CHEBI:1178"/>
        <dbReference type="ChEBI" id="CHEBI:35121"/>
        <dbReference type="EC" id="4.2.1.33"/>
    </reaction>
</comment>
<gene>
    <name evidence="10 12" type="primary">leuD</name>
    <name evidence="12" type="ORF">D2V17_09425</name>
</gene>
<dbReference type="PANTHER" id="PTHR43345:SF5">
    <property type="entry name" value="3-ISOPROPYLMALATE DEHYDRATASE SMALL SUBUNIT"/>
    <property type="match status" value="1"/>
</dbReference>
<comment type="similarity">
    <text evidence="4 10">Belongs to the LeuD family. LeuD type 1 subfamily.</text>
</comment>
<evidence type="ECO:0000313" key="13">
    <source>
        <dbReference type="Proteomes" id="UP000265366"/>
    </source>
</evidence>
<comment type="function">
    <text evidence="2 10">Catalyzes the isomerization between 2-isopropylmalate and 3-isopropylmalate, via the formation of 2-isopropylmaleate.</text>
</comment>
<dbReference type="Gene3D" id="3.20.19.10">
    <property type="entry name" value="Aconitase, domain 4"/>
    <property type="match status" value="1"/>
</dbReference>
<dbReference type="NCBIfam" id="NF002458">
    <property type="entry name" value="PRK01641.1"/>
    <property type="match status" value="1"/>
</dbReference>
<feature type="domain" description="Aconitase A/isopropylmalate dehydratase small subunit swivel" evidence="11">
    <location>
        <begin position="1"/>
        <end position="118"/>
    </location>
</feature>
<evidence type="ECO:0000256" key="5">
    <source>
        <dbReference type="ARBA" id="ARBA00011271"/>
    </source>
</evidence>
<keyword evidence="13" id="KW-1185">Reference proteome</keyword>
<organism evidence="12 13">
    <name type="scientific">Aurantiacibacter xanthus</name>
    <dbReference type="NCBI Taxonomy" id="1784712"/>
    <lineage>
        <taxon>Bacteria</taxon>
        <taxon>Pseudomonadati</taxon>
        <taxon>Pseudomonadota</taxon>
        <taxon>Alphaproteobacteria</taxon>
        <taxon>Sphingomonadales</taxon>
        <taxon>Erythrobacteraceae</taxon>
        <taxon>Aurantiacibacter</taxon>
    </lineage>
</organism>
<dbReference type="GO" id="GO:0003861">
    <property type="term" value="F:3-isopropylmalate dehydratase activity"/>
    <property type="evidence" value="ECO:0007669"/>
    <property type="project" value="UniProtKB-UniRule"/>
</dbReference>
<comment type="caution">
    <text evidence="12">The sequence shown here is derived from an EMBL/GenBank/DDBJ whole genome shotgun (WGS) entry which is preliminary data.</text>
</comment>
<dbReference type="InterPro" id="IPR015928">
    <property type="entry name" value="Aconitase/3IPM_dehydase_swvl"/>
</dbReference>
<dbReference type="OrthoDB" id="9777465at2"/>
<evidence type="ECO:0000256" key="7">
    <source>
        <dbReference type="ARBA" id="ARBA00022605"/>
    </source>
</evidence>
<dbReference type="FunFam" id="3.20.19.10:FF:000003">
    <property type="entry name" value="3-isopropylmalate dehydratase small subunit"/>
    <property type="match status" value="1"/>
</dbReference>
<evidence type="ECO:0000256" key="3">
    <source>
        <dbReference type="ARBA" id="ARBA00004729"/>
    </source>
</evidence>
<dbReference type="PANTHER" id="PTHR43345">
    <property type="entry name" value="3-ISOPROPYLMALATE DEHYDRATASE SMALL SUBUNIT 2-RELATED-RELATED"/>
    <property type="match status" value="1"/>
</dbReference>
<keyword evidence="6 10" id="KW-0432">Leucine biosynthesis</keyword>
<dbReference type="HAMAP" id="MF_01031">
    <property type="entry name" value="LeuD_type1"/>
    <property type="match status" value="1"/>
</dbReference>
<protein>
    <recommendedName>
        <fullName evidence="10">3-isopropylmalate dehydratase small subunit</fullName>
        <ecNumber evidence="10">4.2.1.33</ecNumber>
    </recommendedName>
    <alternativeName>
        <fullName evidence="10">Alpha-IPM isomerase</fullName>
        <shortName evidence="10">IPMI</shortName>
    </alternativeName>
    <alternativeName>
        <fullName evidence="10">Isopropylmalate isomerase</fullName>
    </alternativeName>
</protein>
<comment type="subunit">
    <text evidence="5 10">Heterodimer of LeuC and LeuD.</text>
</comment>
<dbReference type="EMBL" id="QXFM01000085">
    <property type="protein sequence ID" value="RIV86413.1"/>
    <property type="molecule type" value="Genomic_DNA"/>
</dbReference>
<evidence type="ECO:0000256" key="6">
    <source>
        <dbReference type="ARBA" id="ARBA00022430"/>
    </source>
</evidence>
<evidence type="ECO:0000256" key="9">
    <source>
        <dbReference type="ARBA" id="ARBA00023304"/>
    </source>
</evidence>